<organism evidence="1 2">
    <name type="scientific">Petromyces alliaceus</name>
    <name type="common">Aspergillus alliaceus</name>
    <dbReference type="NCBI Taxonomy" id="209559"/>
    <lineage>
        <taxon>Eukaryota</taxon>
        <taxon>Fungi</taxon>
        <taxon>Dikarya</taxon>
        <taxon>Ascomycota</taxon>
        <taxon>Pezizomycotina</taxon>
        <taxon>Eurotiomycetes</taxon>
        <taxon>Eurotiomycetidae</taxon>
        <taxon>Eurotiales</taxon>
        <taxon>Aspergillaceae</taxon>
        <taxon>Aspergillus</taxon>
        <taxon>Aspergillus subgen. Circumdati</taxon>
    </lineage>
</organism>
<evidence type="ECO:0000313" key="1">
    <source>
        <dbReference type="EMBL" id="KAF5856417.1"/>
    </source>
</evidence>
<sequence>MELPDGDIGVFYRKELPHLTEPIVPHEEAPTAEKMSTGVMKTFSSVKRRQQYSTGTAHLSGCTTMYIISRKGVYTTHWWENVSFDPDTIWRKVCFASQYRGQKHHGRLKNPENDILVRKSYNTRAKSKASWTSD</sequence>
<proteinExistence type="predicted"/>
<comment type="caution">
    <text evidence="1">The sequence shown here is derived from an EMBL/GenBank/DDBJ whole genome shotgun (WGS) entry which is preliminary data.</text>
</comment>
<dbReference type="EMBL" id="SPNV01000320">
    <property type="protein sequence ID" value="KAF5856417.1"/>
    <property type="molecule type" value="Genomic_DNA"/>
</dbReference>
<protein>
    <submittedName>
        <fullName evidence="1">Uncharacterized protein</fullName>
    </submittedName>
</protein>
<evidence type="ECO:0000313" key="2">
    <source>
        <dbReference type="Proteomes" id="UP000541154"/>
    </source>
</evidence>
<keyword evidence="2" id="KW-1185">Reference proteome</keyword>
<reference evidence="1 2" key="1">
    <citation type="submission" date="2019-04" db="EMBL/GenBank/DDBJ databases">
        <title>Aspergillus burnettii sp. nov., novel species from soil in southeast Queensland.</title>
        <authorList>
            <person name="Gilchrist C.L.M."/>
            <person name="Pitt J.I."/>
            <person name="Lange L."/>
            <person name="Lacey H.J."/>
            <person name="Vuong D."/>
            <person name="Midgley D.J."/>
            <person name="Greenfield P."/>
            <person name="Bradbury M."/>
            <person name="Lacey E."/>
            <person name="Busk P.K."/>
            <person name="Pilgaard B."/>
            <person name="Chooi Y.H."/>
            <person name="Piggott A.M."/>
        </authorList>
    </citation>
    <scope>NUCLEOTIDE SEQUENCE [LARGE SCALE GENOMIC DNA]</scope>
    <source>
        <strain evidence="1 2">FRR 5400</strain>
    </source>
</reference>
<dbReference type="AlphaFoldDB" id="A0A8H5ZVE7"/>
<gene>
    <name evidence="1" type="ORF">ETB97_007414</name>
</gene>
<dbReference type="Proteomes" id="UP000541154">
    <property type="component" value="Unassembled WGS sequence"/>
</dbReference>
<accession>A0A8H5ZVE7</accession>
<name>A0A8H5ZVE7_PETAA</name>